<evidence type="ECO:0008006" key="3">
    <source>
        <dbReference type="Google" id="ProtNLM"/>
    </source>
</evidence>
<proteinExistence type="predicted"/>
<dbReference type="EMBL" id="QPGL01000002">
    <property type="protein sequence ID" value="RCS70729.1"/>
    <property type="molecule type" value="Genomic_DNA"/>
</dbReference>
<accession>A0A368LJ01</accession>
<dbReference type="Proteomes" id="UP000252479">
    <property type="component" value="Unassembled WGS sequence"/>
</dbReference>
<protein>
    <recommendedName>
        <fullName evidence="3">Flagellar motor switch protein FliN-like C-terminal domain-containing protein</fullName>
    </recommendedName>
</protein>
<gene>
    <name evidence="1" type="ORF">CIK83_15040</name>
</gene>
<comment type="caution">
    <text evidence="1">The sequence shown here is derived from an EMBL/GenBank/DDBJ whole genome shotgun (WGS) entry which is preliminary data.</text>
</comment>
<keyword evidence="2" id="KW-1185">Reference proteome</keyword>
<name>A0A368LJ01_9VIBR</name>
<organism evidence="1 2">
    <name type="scientific">Vibrio casei</name>
    <dbReference type="NCBI Taxonomy" id="673372"/>
    <lineage>
        <taxon>Bacteria</taxon>
        <taxon>Pseudomonadati</taxon>
        <taxon>Pseudomonadota</taxon>
        <taxon>Gammaproteobacteria</taxon>
        <taxon>Vibrionales</taxon>
        <taxon>Vibrionaceae</taxon>
        <taxon>Vibrio</taxon>
    </lineage>
</organism>
<evidence type="ECO:0000313" key="1">
    <source>
        <dbReference type="EMBL" id="RCS70729.1"/>
    </source>
</evidence>
<reference evidence="1 2" key="1">
    <citation type="journal article" date="2017" name="Elife">
        <title>Extensive horizontal gene transfer in cheese-associated bacteria.</title>
        <authorList>
            <person name="Bonham K.S."/>
            <person name="Wolfe B.E."/>
            <person name="Dutton R.J."/>
        </authorList>
    </citation>
    <scope>NUCLEOTIDE SEQUENCE [LARGE SCALE GENOMIC DNA]</scope>
    <source>
        <strain evidence="1 2">JB196</strain>
    </source>
</reference>
<dbReference type="RefSeq" id="WP_086959977.1">
    <property type="nucleotide sequence ID" value="NZ_AP018681.1"/>
</dbReference>
<dbReference type="AlphaFoldDB" id="A0A368LJ01"/>
<evidence type="ECO:0000313" key="2">
    <source>
        <dbReference type="Proteomes" id="UP000252479"/>
    </source>
</evidence>
<sequence length="269" mass="30468">MREVKLIEFGDTSTVTRRVLTELLLKHFQHHRATIAQLYQLNQEDIKLVASESHYDADYCVSMQELGLGIIQIQVNSESLNSIFSKFIGNTTSIKKELIDKIKLINKRELITQSHTKLFDKISSALFQSLMSNDAELTNNKSDKKSSEPESKMTLSASFTLHINETPCHLNISIDDNYSDYLLEDCGYTNKFSSDQIHRLIKKINVEASAVLSEKSATLQSVKEIKVGDTLLFTKKSWVSLQVDSVEINKAKVSTDENNLLSLTHSTEY</sequence>
<dbReference type="GeneID" id="303190239"/>